<dbReference type="EMBL" id="CP076132">
    <property type="protein sequence ID" value="QWG00663.1"/>
    <property type="molecule type" value="Genomic_DNA"/>
</dbReference>
<protein>
    <submittedName>
        <fullName evidence="1">Uncharacterized protein</fullName>
    </submittedName>
</protein>
<proteinExistence type="predicted"/>
<evidence type="ECO:0000313" key="2">
    <source>
        <dbReference type="Proteomes" id="UP000678679"/>
    </source>
</evidence>
<dbReference type="KEGG" id="fya:KMW28_13485"/>
<accession>A0AAX1N487</accession>
<name>A0AAX1N487_9BACT</name>
<sequence length="137" mass="15915">MIIFKNNAADVQWSLNQNAIICHWKDNPSFDEIKEVVLAVTELQEANELAHYISDRSNLSFLWSGYIEWYAFHLYQIQLSSLFSNVIVLDPAKKQNAVLLKNHEQIGNNYSIEHQVKFFDSPNVLNQFIEQDNVKTA</sequence>
<dbReference type="AlphaFoldDB" id="A0AAX1N487"/>
<dbReference type="Proteomes" id="UP000678679">
    <property type="component" value="Chromosome 1"/>
</dbReference>
<reference evidence="1 2" key="1">
    <citation type="submission" date="2021-05" db="EMBL/GenBank/DDBJ databases">
        <title>Comparative genomic studies on the polysaccharide-degrading batcterial strains of the Flammeovirga genus.</title>
        <authorList>
            <person name="Zewei F."/>
            <person name="Zheng Z."/>
            <person name="Yu L."/>
            <person name="Ruyue G."/>
            <person name="Yanhong M."/>
            <person name="Yuanyuan C."/>
            <person name="Jingyan G."/>
            <person name="Wenjun H."/>
        </authorList>
    </citation>
    <scope>NUCLEOTIDE SEQUENCE [LARGE SCALE GENOMIC DNA]</scope>
    <source>
        <strain evidence="1 2">NBRC:100898</strain>
    </source>
</reference>
<dbReference type="RefSeq" id="WP_066205991.1">
    <property type="nucleotide sequence ID" value="NZ_CP076132.1"/>
</dbReference>
<organism evidence="1 2">
    <name type="scientific">Flammeovirga yaeyamensis</name>
    <dbReference type="NCBI Taxonomy" id="367791"/>
    <lineage>
        <taxon>Bacteria</taxon>
        <taxon>Pseudomonadati</taxon>
        <taxon>Bacteroidota</taxon>
        <taxon>Cytophagia</taxon>
        <taxon>Cytophagales</taxon>
        <taxon>Flammeovirgaceae</taxon>
        <taxon>Flammeovirga</taxon>
    </lineage>
</organism>
<keyword evidence="2" id="KW-1185">Reference proteome</keyword>
<gene>
    <name evidence="1" type="ORF">KMW28_13485</name>
</gene>
<evidence type="ECO:0000313" key="1">
    <source>
        <dbReference type="EMBL" id="QWG00663.1"/>
    </source>
</evidence>